<evidence type="ECO:0000313" key="2">
    <source>
        <dbReference type="Proteomes" id="UP000013827"/>
    </source>
</evidence>
<dbReference type="KEGG" id="ehx:EMIHUDRAFT_420223"/>
<dbReference type="RefSeq" id="XP_005793906.1">
    <property type="nucleotide sequence ID" value="XM_005793849.1"/>
</dbReference>
<protein>
    <submittedName>
        <fullName evidence="1">Uncharacterized protein</fullName>
    </submittedName>
</protein>
<evidence type="ECO:0000313" key="1">
    <source>
        <dbReference type="EnsemblProtists" id="EOD41477"/>
    </source>
</evidence>
<dbReference type="PaxDb" id="2903-EOD41477"/>
<dbReference type="EnsemblProtists" id="EOD41477">
    <property type="protein sequence ID" value="EOD41477"/>
    <property type="gene ID" value="EMIHUDRAFT_431669"/>
</dbReference>
<proteinExistence type="predicted"/>
<reference evidence="2" key="1">
    <citation type="journal article" date="2013" name="Nature">
        <title>Pan genome of the phytoplankton Emiliania underpins its global distribution.</title>
        <authorList>
            <person name="Read B.A."/>
            <person name="Kegel J."/>
            <person name="Klute M.J."/>
            <person name="Kuo A."/>
            <person name="Lefebvre S.C."/>
            <person name="Maumus F."/>
            <person name="Mayer C."/>
            <person name="Miller J."/>
            <person name="Monier A."/>
            <person name="Salamov A."/>
            <person name="Young J."/>
            <person name="Aguilar M."/>
            <person name="Claverie J.M."/>
            <person name="Frickenhaus S."/>
            <person name="Gonzalez K."/>
            <person name="Herman E.K."/>
            <person name="Lin Y.C."/>
            <person name="Napier J."/>
            <person name="Ogata H."/>
            <person name="Sarno A.F."/>
            <person name="Shmutz J."/>
            <person name="Schroeder D."/>
            <person name="de Vargas C."/>
            <person name="Verret F."/>
            <person name="von Dassow P."/>
            <person name="Valentin K."/>
            <person name="Van de Peer Y."/>
            <person name="Wheeler G."/>
            <person name="Dacks J.B."/>
            <person name="Delwiche C.F."/>
            <person name="Dyhrman S.T."/>
            <person name="Glockner G."/>
            <person name="John U."/>
            <person name="Richards T."/>
            <person name="Worden A.Z."/>
            <person name="Zhang X."/>
            <person name="Grigoriev I.V."/>
            <person name="Allen A.E."/>
            <person name="Bidle K."/>
            <person name="Borodovsky M."/>
            <person name="Bowler C."/>
            <person name="Brownlee C."/>
            <person name="Cock J.M."/>
            <person name="Elias M."/>
            <person name="Gladyshev V.N."/>
            <person name="Groth M."/>
            <person name="Guda C."/>
            <person name="Hadaegh A."/>
            <person name="Iglesias-Rodriguez M.D."/>
            <person name="Jenkins J."/>
            <person name="Jones B.M."/>
            <person name="Lawson T."/>
            <person name="Leese F."/>
            <person name="Lindquist E."/>
            <person name="Lobanov A."/>
            <person name="Lomsadze A."/>
            <person name="Malik S.B."/>
            <person name="Marsh M.E."/>
            <person name="Mackinder L."/>
            <person name="Mock T."/>
            <person name="Mueller-Roeber B."/>
            <person name="Pagarete A."/>
            <person name="Parker M."/>
            <person name="Probert I."/>
            <person name="Quesneville H."/>
            <person name="Raines C."/>
            <person name="Rensing S.A."/>
            <person name="Riano-Pachon D.M."/>
            <person name="Richier S."/>
            <person name="Rokitta S."/>
            <person name="Shiraiwa Y."/>
            <person name="Soanes D.M."/>
            <person name="van der Giezen M."/>
            <person name="Wahlund T.M."/>
            <person name="Williams B."/>
            <person name="Wilson W."/>
            <person name="Wolfe G."/>
            <person name="Wurch L.L."/>
        </authorList>
    </citation>
    <scope>NUCLEOTIDE SEQUENCE</scope>
</reference>
<organism evidence="1 2">
    <name type="scientific">Emiliania huxleyi (strain CCMP1516)</name>
    <dbReference type="NCBI Taxonomy" id="280463"/>
    <lineage>
        <taxon>Eukaryota</taxon>
        <taxon>Haptista</taxon>
        <taxon>Haptophyta</taxon>
        <taxon>Prymnesiophyceae</taxon>
        <taxon>Isochrysidales</taxon>
        <taxon>Noelaerhabdaceae</taxon>
        <taxon>Emiliania</taxon>
    </lineage>
</organism>
<reference evidence="1" key="2">
    <citation type="submission" date="2024-10" db="UniProtKB">
        <authorList>
            <consortium name="EnsemblProtists"/>
        </authorList>
    </citation>
    <scope>IDENTIFICATION</scope>
</reference>
<sequence>MPLPLLPKIITYTFATAHAATGLAALLGEVDLLQGVLLDTAKFKALSPLTDESLAAFLRGPKANGRGTAPNVRAWGARQFAVGAVFGFAAISGEVAAYQAALVALLARCGGDVLQNLLDGCMWKVALFLGVEGVAGALMYVSAN</sequence>
<dbReference type="RefSeq" id="XP_005794086.1">
    <property type="nucleotide sequence ID" value="XM_005794029.1"/>
</dbReference>
<dbReference type="KEGG" id="ehx:EMIHUDRAFT_431669"/>
<dbReference type="HOGENOM" id="CLU_1800081_0_0_1"/>
<dbReference type="GeneID" id="17286927"/>
<name>A0A0D3L0E2_EMIH1</name>
<dbReference type="EnsemblProtists" id="EOD41657">
    <property type="protein sequence ID" value="EOD41657"/>
    <property type="gene ID" value="EMIHUDRAFT_420223"/>
</dbReference>
<dbReference type="Proteomes" id="UP000013827">
    <property type="component" value="Unassembled WGS sequence"/>
</dbReference>
<dbReference type="AlphaFoldDB" id="A0A0D3L0E2"/>
<accession>A0A0D3L0E2</accession>
<dbReference type="GeneID" id="17286747"/>
<keyword evidence="2" id="KW-1185">Reference proteome</keyword>